<dbReference type="Proteomes" id="UP001153712">
    <property type="component" value="Chromosome 11"/>
</dbReference>
<organism evidence="2 3">
    <name type="scientific">Phyllotreta striolata</name>
    <name type="common">Striped flea beetle</name>
    <name type="synonym">Crioceris striolata</name>
    <dbReference type="NCBI Taxonomy" id="444603"/>
    <lineage>
        <taxon>Eukaryota</taxon>
        <taxon>Metazoa</taxon>
        <taxon>Ecdysozoa</taxon>
        <taxon>Arthropoda</taxon>
        <taxon>Hexapoda</taxon>
        <taxon>Insecta</taxon>
        <taxon>Pterygota</taxon>
        <taxon>Neoptera</taxon>
        <taxon>Endopterygota</taxon>
        <taxon>Coleoptera</taxon>
        <taxon>Polyphaga</taxon>
        <taxon>Cucujiformia</taxon>
        <taxon>Chrysomeloidea</taxon>
        <taxon>Chrysomelidae</taxon>
        <taxon>Galerucinae</taxon>
        <taxon>Alticini</taxon>
        <taxon>Phyllotreta</taxon>
    </lineage>
</organism>
<proteinExistence type="predicted"/>
<accession>A0A9N9XKY4</accession>
<sequence>MQEPIKKKAPAPLTKCLCPPLEEPHKVKKKPKEPSFYLDNKRRNGLEDELDILDLDATEKKSASSLKDADVTESVNGVCIQCNLPSKPSTSSIECGKCDVEVVVAPPVEVKGVDAYVQSSSTAVNVQPVRENYNFSSPGKTYFDENQLRSTKSTSPFGMRYSAVQMPPEPPLRPQIQAIPTQCLRTSNQPFNNNNIQTFNTCMQNHPVVQMVPCSNTFMSTNCTKRPHTSSLDVSSAGNMFYAPNRSPSPASSLMPTPYPNAYKRSPSASRCPMMNYTSHMRSPSPMASSPPVRSPSLVRNPCPIPMRCHTSNHGFFCTSPAPDMSHTMSPVGNQTSHVPLTNSFHANAQPKPMLPKSPSMNNTAHLMHSPLHSMYVKGEAAHSGHRPRCSSSDRRSFMKRLFNKHP</sequence>
<reference evidence="2" key="1">
    <citation type="submission" date="2022-01" db="EMBL/GenBank/DDBJ databases">
        <authorList>
            <person name="King R."/>
        </authorList>
    </citation>
    <scope>NUCLEOTIDE SEQUENCE</scope>
</reference>
<evidence type="ECO:0000256" key="1">
    <source>
        <dbReference type="SAM" id="MobiDB-lite"/>
    </source>
</evidence>
<gene>
    <name evidence="2" type="ORF">PHYEVI_LOCUS2334</name>
</gene>
<feature type="region of interest" description="Disordered" evidence="1">
    <location>
        <begin position="19"/>
        <end position="41"/>
    </location>
</feature>
<dbReference type="AlphaFoldDB" id="A0A9N9XKY4"/>
<keyword evidence="3" id="KW-1185">Reference proteome</keyword>
<dbReference type="EMBL" id="OU900104">
    <property type="protein sequence ID" value="CAG9855899.1"/>
    <property type="molecule type" value="Genomic_DNA"/>
</dbReference>
<evidence type="ECO:0000313" key="3">
    <source>
        <dbReference type="Proteomes" id="UP001153712"/>
    </source>
</evidence>
<evidence type="ECO:0000313" key="2">
    <source>
        <dbReference type="EMBL" id="CAG9855899.1"/>
    </source>
</evidence>
<name>A0A9N9XKY4_PHYSR</name>
<protein>
    <submittedName>
        <fullName evidence="2">Uncharacterized protein</fullName>
    </submittedName>
</protein>